<evidence type="ECO:0000313" key="3">
    <source>
        <dbReference type="Proteomes" id="UP001172159"/>
    </source>
</evidence>
<keyword evidence="3" id="KW-1185">Reference proteome</keyword>
<feature type="compositionally biased region" description="Polar residues" evidence="1">
    <location>
        <begin position="223"/>
        <end position="232"/>
    </location>
</feature>
<evidence type="ECO:0000256" key="1">
    <source>
        <dbReference type="SAM" id="MobiDB-lite"/>
    </source>
</evidence>
<evidence type="ECO:0000313" key="2">
    <source>
        <dbReference type="EMBL" id="KAK0708853.1"/>
    </source>
</evidence>
<protein>
    <submittedName>
        <fullName evidence="2">Uncharacterized protein</fullName>
    </submittedName>
</protein>
<reference evidence="2" key="1">
    <citation type="submission" date="2023-06" db="EMBL/GenBank/DDBJ databases">
        <title>Genome-scale phylogeny and comparative genomics of the fungal order Sordariales.</title>
        <authorList>
            <consortium name="Lawrence Berkeley National Laboratory"/>
            <person name="Hensen N."/>
            <person name="Bonometti L."/>
            <person name="Westerberg I."/>
            <person name="Brannstrom I.O."/>
            <person name="Guillou S."/>
            <person name="Cros-Aarteil S."/>
            <person name="Calhoun S."/>
            <person name="Haridas S."/>
            <person name="Kuo A."/>
            <person name="Mondo S."/>
            <person name="Pangilinan J."/>
            <person name="Riley R."/>
            <person name="Labutti K."/>
            <person name="Andreopoulos B."/>
            <person name="Lipzen A."/>
            <person name="Chen C."/>
            <person name="Yanf M."/>
            <person name="Daum C."/>
            <person name="Ng V."/>
            <person name="Clum A."/>
            <person name="Steindorff A."/>
            <person name="Ohm R."/>
            <person name="Martin F."/>
            <person name="Silar P."/>
            <person name="Natvig D."/>
            <person name="Lalanne C."/>
            <person name="Gautier V."/>
            <person name="Ament-Velasquez S.L."/>
            <person name="Kruys A."/>
            <person name="Hutchinson M.I."/>
            <person name="Powell A.J."/>
            <person name="Barry K."/>
            <person name="Miller A.N."/>
            <person name="Grigoriev I.V."/>
            <person name="Debuchy R."/>
            <person name="Gladieux P."/>
            <person name="Thoren M.H."/>
            <person name="Johannesson H."/>
        </authorList>
    </citation>
    <scope>NUCLEOTIDE SEQUENCE</scope>
    <source>
        <strain evidence="2">CBS 540.89</strain>
    </source>
</reference>
<proteinExistence type="predicted"/>
<dbReference type="EMBL" id="JAUKTV010000018">
    <property type="protein sequence ID" value="KAK0708853.1"/>
    <property type="molecule type" value="Genomic_DNA"/>
</dbReference>
<accession>A0AA40A4A1</accession>
<sequence length="330" mass="36105">MCIRILTLALCICPHRDTPSLCPHAANLRLSPSEILDEPFTPQGWTTRLPTVLQGHIDWKFSEDQTQWEHCPAYKARNRFPSDQGGNGNKIVSGREDSCPQTQELAGKLEGQWTRVVRRLCEECQNGHGVGVCGLVPQQQEQQQQEMSEVAKGKQAVGLMAAVGLRRAATGRRASMIPTAGGRDRLSIASKTIGVRSDESWIRSDGSRGRVLAQRKTNHFDGNGSTSFSQRGGSIRENGMSGASNGERALKLSLPKLEPTTSPFEGRGSRPTSLGTTGRIRVAAYRCTTHKLIQLLKTLHEDDTYILLLLPDWQRPGATFAAPAGSVNIK</sequence>
<dbReference type="AlphaFoldDB" id="A0AA40A4A1"/>
<feature type="region of interest" description="Disordered" evidence="1">
    <location>
        <begin position="217"/>
        <end position="245"/>
    </location>
</feature>
<gene>
    <name evidence="2" type="ORF">B0T21DRAFT_416242</name>
</gene>
<comment type="caution">
    <text evidence="2">The sequence shown here is derived from an EMBL/GenBank/DDBJ whole genome shotgun (WGS) entry which is preliminary data.</text>
</comment>
<dbReference type="Proteomes" id="UP001172159">
    <property type="component" value="Unassembled WGS sequence"/>
</dbReference>
<name>A0AA40A4A1_9PEZI</name>
<organism evidence="2 3">
    <name type="scientific">Apiosordaria backusii</name>
    <dbReference type="NCBI Taxonomy" id="314023"/>
    <lineage>
        <taxon>Eukaryota</taxon>
        <taxon>Fungi</taxon>
        <taxon>Dikarya</taxon>
        <taxon>Ascomycota</taxon>
        <taxon>Pezizomycotina</taxon>
        <taxon>Sordariomycetes</taxon>
        <taxon>Sordariomycetidae</taxon>
        <taxon>Sordariales</taxon>
        <taxon>Lasiosphaeriaceae</taxon>
        <taxon>Apiosordaria</taxon>
    </lineage>
</organism>